<feature type="compositionally biased region" description="Basic and acidic residues" evidence="10">
    <location>
        <begin position="291"/>
        <end position="309"/>
    </location>
</feature>
<keyword evidence="2" id="KW-1003">Cell membrane</keyword>
<dbReference type="SMART" id="SM01381">
    <property type="entry name" value="7TM_GPCR_Srsx"/>
    <property type="match status" value="1"/>
</dbReference>
<evidence type="ECO:0000256" key="11">
    <source>
        <dbReference type="SAM" id="Phobius"/>
    </source>
</evidence>
<feature type="transmembrane region" description="Helical" evidence="11">
    <location>
        <begin position="6"/>
        <end position="26"/>
    </location>
</feature>
<feature type="region of interest" description="Disordered" evidence="10">
    <location>
        <begin position="195"/>
        <end position="244"/>
    </location>
</feature>
<organism evidence="13 14">
    <name type="scientific">Strongylocentrotus purpuratus</name>
    <name type="common">Purple sea urchin</name>
    <dbReference type="NCBI Taxonomy" id="7668"/>
    <lineage>
        <taxon>Eukaryota</taxon>
        <taxon>Metazoa</taxon>
        <taxon>Echinodermata</taxon>
        <taxon>Eleutherozoa</taxon>
        <taxon>Echinozoa</taxon>
        <taxon>Echinoidea</taxon>
        <taxon>Euechinoidea</taxon>
        <taxon>Echinacea</taxon>
        <taxon>Camarodonta</taxon>
        <taxon>Echinidea</taxon>
        <taxon>Strongylocentrotidae</taxon>
        <taxon>Strongylocentrotus</taxon>
    </lineage>
</organism>
<dbReference type="Proteomes" id="UP000007110">
    <property type="component" value="Unassembled WGS sequence"/>
</dbReference>
<keyword evidence="4 11" id="KW-1133">Transmembrane helix</keyword>
<keyword evidence="14" id="KW-1185">Reference proteome</keyword>
<reference evidence="13" key="2">
    <citation type="submission" date="2021-01" db="UniProtKB">
        <authorList>
            <consortium name="EnsemblMetazoa"/>
        </authorList>
    </citation>
    <scope>IDENTIFICATION</scope>
</reference>
<feature type="compositionally biased region" description="Low complexity" evidence="10">
    <location>
        <begin position="206"/>
        <end position="215"/>
    </location>
</feature>
<dbReference type="Pfam" id="PF00001">
    <property type="entry name" value="7tm_1"/>
    <property type="match status" value="1"/>
</dbReference>
<feature type="domain" description="G-protein coupled receptors family 1 profile" evidence="12">
    <location>
        <begin position="17"/>
        <end position="412"/>
    </location>
</feature>
<feature type="region of interest" description="Disordered" evidence="10">
    <location>
        <begin position="278"/>
        <end position="346"/>
    </location>
</feature>
<dbReference type="PANTHER" id="PTHR24247">
    <property type="entry name" value="5-HYDROXYTRYPTAMINE RECEPTOR"/>
    <property type="match status" value="1"/>
</dbReference>
<comment type="similarity">
    <text evidence="9">Belongs to the G-protein coupled receptor 1 family.</text>
</comment>
<evidence type="ECO:0000313" key="13">
    <source>
        <dbReference type="EnsemblMetazoa" id="XP_783284"/>
    </source>
</evidence>
<dbReference type="GeneID" id="577998"/>
<sequence>MILGVAMVFLIIPTVTGNGLILIAFWKSRRLRTYFNYFICSMAFADLSVGAINMPVYSIQFFSGRWPFGPRACLIFSIIDHIFVHVSVLSVVVIAIDRYKSLADPLLHLRRKSLGRAITVICPTYLIPIVMWTWFVLFRKQGRNENCYTGKRGEFPFNFVTPFFLFLIPLTILASVCIAIYRIIWSRNANRMRSVSGRSQSKRSTADISSSVAIDDSVKRGTPNPACSTEDSNPSQNGCHPDYKLDLTDALQTGNITHGPTKNMDSTYRAYPDVSDEETAFQGASLSPSDATHEKEPVKDNEVARRDNDTAAGVPKSVSGEGNPRNKMGLKEQSGTRAGFTEDSSLSKQSEESAKAVRTLTFIVLALVVSWSPWVVFVFIENICGRNCNVESVYHVSFFWVYVNSLLNPFCYAAANRTFRRVIRDFFRS</sequence>
<evidence type="ECO:0000256" key="10">
    <source>
        <dbReference type="SAM" id="MobiDB-lite"/>
    </source>
</evidence>
<dbReference type="KEGG" id="spu:577998"/>
<evidence type="ECO:0000313" key="14">
    <source>
        <dbReference type="Proteomes" id="UP000007110"/>
    </source>
</evidence>
<dbReference type="CDD" id="cd00637">
    <property type="entry name" value="7tm_classA_rhodopsin-like"/>
    <property type="match status" value="1"/>
</dbReference>
<dbReference type="PANTHER" id="PTHR24247:SF265">
    <property type="entry name" value="MUSCARINIC ACETYLCHOLINE RECEPTOR DM1"/>
    <property type="match status" value="1"/>
</dbReference>
<feature type="transmembrane region" description="Helical" evidence="11">
    <location>
        <begin position="117"/>
        <end position="137"/>
    </location>
</feature>
<dbReference type="InParanoid" id="A0A7M7RAB8"/>
<dbReference type="OMA" id="GRNENCY"/>
<evidence type="ECO:0000256" key="2">
    <source>
        <dbReference type="ARBA" id="ARBA00022475"/>
    </source>
</evidence>
<keyword evidence="6 11" id="KW-0472">Membrane</keyword>
<feature type="transmembrane region" description="Helical" evidence="11">
    <location>
        <begin position="33"/>
        <end position="54"/>
    </location>
</feature>
<evidence type="ECO:0000256" key="1">
    <source>
        <dbReference type="ARBA" id="ARBA00004651"/>
    </source>
</evidence>
<dbReference type="RefSeq" id="XP_783284.4">
    <property type="nucleotide sequence ID" value="XM_778191.4"/>
</dbReference>
<dbReference type="PROSITE" id="PS50262">
    <property type="entry name" value="G_PROTEIN_RECEP_F1_2"/>
    <property type="match status" value="1"/>
</dbReference>
<evidence type="ECO:0000256" key="8">
    <source>
        <dbReference type="ARBA" id="ARBA00023224"/>
    </source>
</evidence>
<keyword evidence="8 9" id="KW-0807">Transducer</keyword>
<dbReference type="GO" id="GO:0016907">
    <property type="term" value="F:G protein-coupled acetylcholine receptor activity"/>
    <property type="evidence" value="ECO:0000318"/>
    <property type="project" value="GO_Central"/>
</dbReference>
<dbReference type="GO" id="GO:0007187">
    <property type="term" value="P:G protein-coupled receptor signaling pathway, coupled to cyclic nucleotide second messenger"/>
    <property type="evidence" value="ECO:0000318"/>
    <property type="project" value="GO_Central"/>
</dbReference>
<evidence type="ECO:0000256" key="5">
    <source>
        <dbReference type="ARBA" id="ARBA00023040"/>
    </source>
</evidence>
<dbReference type="GO" id="GO:0007268">
    <property type="term" value="P:chemical synaptic transmission"/>
    <property type="evidence" value="ECO:0000318"/>
    <property type="project" value="GO_Central"/>
</dbReference>
<comment type="subcellular location">
    <subcellularLocation>
        <location evidence="1">Cell membrane</location>
        <topology evidence="1">Multi-pass membrane protein</topology>
    </subcellularLocation>
</comment>
<dbReference type="GO" id="GO:0030425">
    <property type="term" value="C:dendrite"/>
    <property type="evidence" value="ECO:0000318"/>
    <property type="project" value="GO_Central"/>
</dbReference>
<name>A0A7M7RAB8_STRPU</name>
<dbReference type="OrthoDB" id="10071887at2759"/>
<keyword evidence="3 9" id="KW-0812">Transmembrane</keyword>
<dbReference type="GO" id="GO:0005886">
    <property type="term" value="C:plasma membrane"/>
    <property type="evidence" value="ECO:0000318"/>
    <property type="project" value="GO_Central"/>
</dbReference>
<evidence type="ECO:0000256" key="7">
    <source>
        <dbReference type="ARBA" id="ARBA00023170"/>
    </source>
</evidence>
<evidence type="ECO:0000259" key="12">
    <source>
        <dbReference type="PROSITE" id="PS50262"/>
    </source>
</evidence>
<dbReference type="InterPro" id="IPR017452">
    <property type="entry name" value="GPCR_Rhodpsn_7TM"/>
</dbReference>
<feature type="transmembrane region" description="Helical" evidence="11">
    <location>
        <begin position="157"/>
        <end position="184"/>
    </location>
</feature>
<keyword evidence="7 9" id="KW-0675">Receptor</keyword>
<dbReference type="EnsemblMetazoa" id="XM_778191">
    <property type="protein sequence ID" value="XP_783284"/>
    <property type="gene ID" value="LOC577998"/>
</dbReference>
<proteinExistence type="inferred from homology"/>
<dbReference type="SUPFAM" id="SSF81321">
    <property type="entry name" value="Family A G protein-coupled receptor-like"/>
    <property type="match status" value="1"/>
</dbReference>
<dbReference type="Gene3D" id="1.20.1070.10">
    <property type="entry name" value="Rhodopsin 7-helix transmembrane proteins"/>
    <property type="match status" value="2"/>
</dbReference>
<evidence type="ECO:0000256" key="9">
    <source>
        <dbReference type="RuleBase" id="RU000688"/>
    </source>
</evidence>
<protein>
    <recommendedName>
        <fullName evidence="12">G-protein coupled receptors family 1 profile domain-containing protein</fullName>
    </recommendedName>
</protein>
<keyword evidence="5 9" id="KW-0297">G-protein coupled receptor</keyword>
<accession>A0A7M7RAB8</accession>
<dbReference type="GO" id="GO:0007197">
    <property type="term" value="P:adenylate cyclase-inhibiting G protein-coupled acetylcholine receptor signaling pathway"/>
    <property type="evidence" value="ECO:0000318"/>
    <property type="project" value="GO_Central"/>
</dbReference>
<dbReference type="AlphaFoldDB" id="A0A7M7RAB8"/>
<evidence type="ECO:0000256" key="6">
    <source>
        <dbReference type="ARBA" id="ARBA00023136"/>
    </source>
</evidence>
<evidence type="ECO:0000256" key="4">
    <source>
        <dbReference type="ARBA" id="ARBA00022989"/>
    </source>
</evidence>
<feature type="transmembrane region" description="Helical" evidence="11">
    <location>
        <begin position="356"/>
        <end position="380"/>
    </location>
</feature>
<dbReference type="InterPro" id="IPR000276">
    <property type="entry name" value="GPCR_Rhodpsn"/>
</dbReference>
<dbReference type="PROSITE" id="PS00237">
    <property type="entry name" value="G_PROTEIN_RECEP_F1_1"/>
    <property type="match status" value="1"/>
</dbReference>
<feature type="transmembrane region" description="Helical" evidence="11">
    <location>
        <begin position="392"/>
        <end position="415"/>
    </location>
</feature>
<feature type="transmembrane region" description="Helical" evidence="11">
    <location>
        <begin position="74"/>
        <end position="96"/>
    </location>
</feature>
<reference evidence="14" key="1">
    <citation type="submission" date="2015-02" db="EMBL/GenBank/DDBJ databases">
        <title>Genome sequencing for Strongylocentrotus purpuratus.</title>
        <authorList>
            <person name="Murali S."/>
            <person name="Liu Y."/>
            <person name="Vee V."/>
            <person name="English A."/>
            <person name="Wang M."/>
            <person name="Skinner E."/>
            <person name="Han Y."/>
            <person name="Muzny D.M."/>
            <person name="Worley K.C."/>
            <person name="Gibbs R.A."/>
        </authorList>
    </citation>
    <scope>NUCLEOTIDE SEQUENCE</scope>
</reference>
<feature type="compositionally biased region" description="Polar residues" evidence="10">
    <location>
        <begin position="225"/>
        <end position="238"/>
    </location>
</feature>
<dbReference type="GO" id="GO:0045202">
    <property type="term" value="C:synapse"/>
    <property type="evidence" value="ECO:0000318"/>
    <property type="project" value="GO_Central"/>
</dbReference>
<dbReference type="PRINTS" id="PR00237">
    <property type="entry name" value="GPCRRHODOPSN"/>
</dbReference>
<evidence type="ECO:0000256" key="3">
    <source>
        <dbReference type="ARBA" id="ARBA00022692"/>
    </source>
</evidence>